<reference evidence="1 2" key="1">
    <citation type="submission" date="2015-04" db="EMBL/GenBank/DDBJ databases">
        <title>Draft Genome Sequence of the Novel Agar-Digesting Marine Bacterium Q1.</title>
        <authorList>
            <person name="Li Y."/>
            <person name="Li D."/>
            <person name="Chen G."/>
            <person name="Du Z."/>
        </authorList>
    </citation>
    <scope>NUCLEOTIDE SEQUENCE [LARGE SCALE GENOMIC DNA]</scope>
    <source>
        <strain evidence="1 2">Q1</strain>
    </source>
</reference>
<proteinExistence type="predicted"/>
<protein>
    <submittedName>
        <fullName evidence="1">Uncharacterized protein</fullName>
    </submittedName>
</protein>
<dbReference type="RefSeq" id="WP_048690587.1">
    <property type="nucleotide sequence ID" value="NZ_KQ130485.1"/>
</dbReference>
<sequence>MSESSRKFKINRKTTDKYTEIANILCIKHADWGGFLVQHELDFFKRNYYQLRPNSPMVAAWFKQKKKTLDQEGVNQHYSIRMPQSLVDDLAGWCKQYRVSKEMIVEYALEAFIQRVGAGRAAYKKLKRHELMPLFLLEHSFKARLTETEKISFIRENILIQEHMLPGAFRKEFKESKK</sequence>
<dbReference type="OrthoDB" id="6401368at2"/>
<organism evidence="1 2">
    <name type="scientific">Catenovulum maritimum</name>
    <dbReference type="NCBI Taxonomy" id="1513271"/>
    <lineage>
        <taxon>Bacteria</taxon>
        <taxon>Pseudomonadati</taxon>
        <taxon>Pseudomonadota</taxon>
        <taxon>Gammaproteobacteria</taxon>
        <taxon>Alteromonadales</taxon>
        <taxon>Alteromonadaceae</taxon>
        <taxon>Catenovulum</taxon>
    </lineage>
</organism>
<dbReference type="Proteomes" id="UP000037600">
    <property type="component" value="Unassembled WGS sequence"/>
</dbReference>
<keyword evidence="2" id="KW-1185">Reference proteome</keyword>
<comment type="caution">
    <text evidence="1">The sequence shown here is derived from an EMBL/GenBank/DDBJ whole genome shotgun (WGS) entry which is preliminary data.</text>
</comment>
<name>A0A0J8GT42_9ALTE</name>
<evidence type="ECO:0000313" key="2">
    <source>
        <dbReference type="Proteomes" id="UP000037600"/>
    </source>
</evidence>
<dbReference type="EMBL" id="LAZL01000007">
    <property type="protein sequence ID" value="KMT65922.1"/>
    <property type="molecule type" value="Genomic_DNA"/>
</dbReference>
<dbReference type="AlphaFoldDB" id="A0A0J8GT42"/>
<gene>
    <name evidence="1" type="ORF">XM47_05505</name>
</gene>
<accession>A0A0J8GT42</accession>
<evidence type="ECO:0000313" key="1">
    <source>
        <dbReference type="EMBL" id="KMT65922.1"/>
    </source>
</evidence>